<dbReference type="Gene3D" id="3.40.50.720">
    <property type="entry name" value="NAD(P)-binding Rossmann-like Domain"/>
    <property type="match status" value="1"/>
</dbReference>
<accession>A0A6J4PPP7</accession>
<dbReference type="SUPFAM" id="SSF51735">
    <property type="entry name" value="NAD(P)-binding Rossmann-fold domains"/>
    <property type="match status" value="1"/>
</dbReference>
<evidence type="ECO:0000256" key="1">
    <source>
        <dbReference type="ARBA" id="ARBA00006484"/>
    </source>
</evidence>
<comment type="similarity">
    <text evidence="1">Belongs to the short-chain dehydrogenases/reductases (SDR) family.</text>
</comment>
<gene>
    <name evidence="3" type="ORF">AVDCRST_MAG82-1542</name>
</gene>
<evidence type="ECO:0000313" key="3">
    <source>
        <dbReference type="EMBL" id="CAA9422417.1"/>
    </source>
</evidence>
<dbReference type="PROSITE" id="PS00061">
    <property type="entry name" value="ADH_SHORT"/>
    <property type="match status" value="1"/>
</dbReference>
<dbReference type="GO" id="GO:0004316">
    <property type="term" value="F:3-oxoacyl-[acyl-carrier-protein] reductase (NADPH) activity"/>
    <property type="evidence" value="ECO:0007669"/>
    <property type="project" value="UniProtKB-EC"/>
</dbReference>
<protein>
    <submittedName>
        <fullName evidence="3">3-oxoacyl-[acyl-carrier protein] reductase</fullName>
        <ecNumber evidence="3">1.1.1.100</ecNumber>
    </submittedName>
</protein>
<name>A0A6J4PPP7_9ACTN</name>
<evidence type="ECO:0000256" key="2">
    <source>
        <dbReference type="ARBA" id="ARBA00023002"/>
    </source>
</evidence>
<dbReference type="PANTHER" id="PTHR42760">
    <property type="entry name" value="SHORT-CHAIN DEHYDROGENASES/REDUCTASES FAMILY MEMBER"/>
    <property type="match status" value="1"/>
</dbReference>
<dbReference type="FunFam" id="3.40.50.720:FF:000084">
    <property type="entry name" value="Short-chain dehydrogenase reductase"/>
    <property type="match status" value="1"/>
</dbReference>
<reference evidence="3" key="1">
    <citation type="submission" date="2020-02" db="EMBL/GenBank/DDBJ databases">
        <authorList>
            <person name="Meier V. D."/>
        </authorList>
    </citation>
    <scope>NUCLEOTIDE SEQUENCE</scope>
    <source>
        <strain evidence="3">AVDCRST_MAG82</strain>
    </source>
</reference>
<dbReference type="PRINTS" id="PR00081">
    <property type="entry name" value="GDHRDH"/>
</dbReference>
<dbReference type="Pfam" id="PF13561">
    <property type="entry name" value="adh_short_C2"/>
    <property type="match status" value="1"/>
</dbReference>
<dbReference type="PRINTS" id="PR00080">
    <property type="entry name" value="SDRFAMILY"/>
</dbReference>
<proteinExistence type="inferred from homology"/>
<sequence length="258" mass="27029">MSVPENSEKPTALITGAGIGIGAATSVALAEADYRVIVTDILEDEGRSVADSIISGGGEAEYHRLDVTRTDEVDAVVANVQDRHGPLDAVVANAGIAHRVPLSELTDERWNHTHEVDLKGVMRVCRAAAPAMRSAGRGTIIAVSSIMGVAYGWDEHVQYSAAKAGVVGLVRGLAVELARDGIRVNGIAPGYIRTAQALSEEHSLGPEGLEKAAEFIPMGRVGEPEDVAEVIVFLASDGARYISGQVLVVDGGLLVGRY</sequence>
<dbReference type="InterPro" id="IPR036291">
    <property type="entry name" value="NAD(P)-bd_dom_sf"/>
</dbReference>
<keyword evidence="2 3" id="KW-0560">Oxidoreductase</keyword>
<organism evidence="3">
    <name type="scientific">uncultured Rubrobacteraceae bacterium</name>
    <dbReference type="NCBI Taxonomy" id="349277"/>
    <lineage>
        <taxon>Bacteria</taxon>
        <taxon>Bacillati</taxon>
        <taxon>Actinomycetota</taxon>
        <taxon>Rubrobacteria</taxon>
        <taxon>Rubrobacterales</taxon>
        <taxon>Rubrobacteraceae</taxon>
        <taxon>environmental samples</taxon>
    </lineage>
</organism>
<dbReference type="AlphaFoldDB" id="A0A6J4PPP7"/>
<dbReference type="EC" id="1.1.1.100" evidence="3"/>
<dbReference type="EMBL" id="CADCVA010000215">
    <property type="protein sequence ID" value="CAA9422417.1"/>
    <property type="molecule type" value="Genomic_DNA"/>
</dbReference>
<dbReference type="InterPro" id="IPR020904">
    <property type="entry name" value="Sc_DH/Rdtase_CS"/>
</dbReference>
<dbReference type="InterPro" id="IPR002347">
    <property type="entry name" value="SDR_fam"/>
</dbReference>